<dbReference type="NCBIfam" id="TIGR00560">
    <property type="entry name" value="pgsA"/>
    <property type="match status" value="1"/>
</dbReference>
<dbReference type="AlphaFoldDB" id="E0XY23"/>
<dbReference type="GO" id="GO:0016020">
    <property type="term" value="C:membrane"/>
    <property type="evidence" value="ECO:0007669"/>
    <property type="project" value="UniProtKB-SubCell"/>
</dbReference>
<dbReference type="InterPro" id="IPR050324">
    <property type="entry name" value="CDP-alcohol_PTase-I"/>
</dbReference>
<evidence type="ECO:0000256" key="10">
    <source>
        <dbReference type="ARBA" id="ARBA00023264"/>
    </source>
</evidence>
<evidence type="ECO:0000256" key="4">
    <source>
        <dbReference type="ARBA" id="ARBA00022679"/>
    </source>
</evidence>
<keyword evidence="7" id="KW-0443">Lipid metabolism</keyword>
<keyword evidence="8 13" id="KW-0472">Membrane</keyword>
<keyword evidence="4 12" id="KW-0808">Transferase</keyword>
<evidence type="ECO:0000256" key="3">
    <source>
        <dbReference type="ARBA" id="ARBA00022516"/>
    </source>
</evidence>
<dbReference type="GO" id="GO:0008444">
    <property type="term" value="F:CDP-diacylglycerol-glycerol-3-phosphate 3-phosphatidyltransferase activity"/>
    <property type="evidence" value="ECO:0007669"/>
    <property type="project" value="UniProtKB-UniRule"/>
</dbReference>
<organism evidence="14">
    <name type="scientific">uncultured delta proteobacterium HF0500_03A04</name>
    <dbReference type="NCBI Taxonomy" id="710834"/>
    <lineage>
        <taxon>Bacteria</taxon>
        <taxon>Deltaproteobacteria</taxon>
        <taxon>environmental samples</taxon>
    </lineage>
</organism>
<evidence type="ECO:0000256" key="5">
    <source>
        <dbReference type="ARBA" id="ARBA00022692"/>
    </source>
</evidence>
<evidence type="ECO:0000313" key="14">
    <source>
        <dbReference type="EMBL" id="ADI19314.1"/>
    </source>
</evidence>
<feature type="transmembrane region" description="Helical" evidence="13">
    <location>
        <begin position="135"/>
        <end position="153"/>
    </location>
</feature>
<dbReference type="EMBL" id="GU474917">
    <property type="protein sequence ID" value="ADI19314.1"/>
    <property type="molecule type" value="Genomic_DNA"/>
</dbReference>
<dbReference type="Pfam" id="PF01066">
    <property type="entry name" value="CDP-OH_P_transf"/>
    <property type="match status" value="1"/>
</dbReference>
<keyword evidence="6 13" id="KW-1133">Transmembrane helix</keyword>
<reference evidence="14" key="1">
    <citation type="journal article" date="2011" name="Environ. Microbiol.">
        <title>Time-series analyses of Monterey Bay coastal microbial picoplankton using a 'genome proxy' microarray.</title>
        <authorList>
            <person name="Rich V.I."/>
            <person name="Pham V.D."/>
            <person name="Eppley J."/>
            <person name="Shi Y."/>
            <person name="DeLong E.F."/>
        </authorList>
    </citation>
    <scope>NUCLEOTIDE SEQUENCE</scope>
</reference>
<comment type="subcellular location">
    <subcellularLocation>
        <location evidence="1">Membrane</location>
        <topology evidence="1">Multi-pass membrane protein</topology>
    </subcellularLocation>
</comment>
<evidence type="ECO:0000256" key="13">
    <source>
        <dbReference type="SAM" id="Phobius"/>
    </source>
</evidence>
<dbReference type="InterPro" id="IPR048254">
    <property type="entry name" value="CDP_ALCOHOL_P_TRANSF_CS"/>
</dbReference>
<evidence type="ECO:0000256" key="1">
    <source>
        <dbReference type="ARBA" id="ARBA00004141"/>
    </source>
</evidence>
<feature type="transmembrane region" description="Helical" evidence="13">
    <location>
        <begin position="159"/>
        <end position="179"/>
    </location>
</feature>
<dbReference type="Gene3D" id="1.20.120.1760">
    <property type="match status" value="1"/>
</dbReference>
<dbReference type="PROSITE" id="PS00379">
    <property type="entry name" value="CDP_ALCOHOL_P_TRANSF"/>
    <property type="match status" value="1"/>
</dbReference>
<evidence type="ECO:0000256" key="8">
    <source>
        <dbReference type="ARBA" id="ARBA00023136"/>
    </source>
</evidence>
<evidence type="ECO:0000256" key="2">
    <source>
        <dbReference type="ARBA" id="ARBA00010441"/>
    </source>
</evidence>
<dbReference type="PANTHER" id="PTHR14269:SF62">
    <property type="entry name" value="CDP-DIACYLGLYCEROL--GLYCEROL-3-PHOSPHATE 3-PHOSPHATIDYLTRANSFERASE 1, CHLOROPLASTIC"/>
    <property type="match status" value="1"/>
</dbReference>
<keyword evidence="5 13" id="KW-0812">Transmembrane</keyword>
<comment type="similarity">
    <text evidence="2 12">Belongs to the CDP-alcohol phosphatidyltransferase class-I family.</text>
</comment>
<dbReference type="InterPro" id="IPR043130">
    <property type="entry name" value="CDP-OH_PTrfase_TM_dom"/>
</dbReference>
<evidence type="ECO:0000256" key="9">
    <source>
        <dbReference type="ARBA" id="ARBA00023209"/>
    </source>
</evidence>
<dbReference type="PANTHER" id="PTHR14269">
    <property type="entry name" value="CDP-DIACYLGLYCEROL--GLYCEROL-3-PHOSPHATE 3-PHOSPHATIDYLTRANSFERASE-RELATED"/>
    <property type="match status" value="1"/>
</dbReference>
<proteinExistence type="inferred from homology"/>
<feature type="transmembrane region" description="Helical" evidence="13">
    <location>
        <begin position="36"/>
        <end position="55"/>
    </location>
</feature>
<dbReference type="PIRSF" id="PIRSF000847">
    <property type="entry name" value="Phos_ph_gly_syn"/>
    <property type="match status" value="1"/>
</dbReference>
<protein>
    <recommendedName>
        <fullName evidence="11">CDP-diacylglycerol--glycerol-3-phosphate 3-phosphatidyltransferase</fullName>
        <ecNumber evidence="11">2.7.8.5</ecNumber>
    </recommendedName>
</protein>
<dbReference type="EC" id="2.7.8.5" evidence="11"/>
<keyword evidence="9" id="KW-0594">Phospholipid biosynthesis</keyword>
<accession>E0XY23</accession>
<evidence type="ECO:0000256" key="11">
    <source>
        <dbReference type="NCBIfam" id="TIGR00560"/>
    </source>
</evidence>
<dbReference type="InterPro" id="IPR000462">
    <property type="entry name" value="CDP-OH_P_trans"/>
</dbReference>
<keyword evidence="3" id="KW-0444">Lipid biosynthesis</keyword>
<evidence type="ECO:0000256" key="6">
    <source>
        <dbReference type="ARBA" id="ARBA00022989"/>
    </source>
</evidence>
<evidence type="ECO:0000256" key="12">
    <source>
        <dbReference type="RuleBase" id="RU003750"/>
    </source>
</evidence>
<sequence length="188" mass="20953">MLQFFSRWISANQLTAIRVLLIPVIIAMMVMGPEQYLMLLGAWTVFFFACMTDYWDGLIARYQRKTTKLGILLDPIADKLLIASLLILLVEMGRSPALPVILLIAREIAVTGLRGVAAAEGLVIAASSGGKTKTISQMIAVGLLILHYEVLWIPCHELGLVMLWVATVISFWSGIRYVLDYYRTLPEP</sequence>
<evidence type="ECO:0000256" key="7">
    <source>
        <dbReference type="ARBA" id="ARBA00023098"/>
    </source>
</evidence>
<keyword evidence="10" id="KW-1208">Phospholipid metabolism</keyword>
<name>E0XY23_9DELT</name>
<dbReference type="InterPro" id="IPR004570">
    <property type="entry name" value="Phosphatidylglycerol_P_synth"/>
</dbReference>
<feature type="transmembrane region" description="Helical" evidence="13">
    <location>
        <begin position="12"/>
        <end position="30"/>
    </location>
</feature>
<dbReference type="GO" id="GO:0046474">
    <property type="term" value="P:glycerophospholipid biosynthetic process"/>
    <property type="evidence" value="ECO:0007669"/>
    <property type="project" value="TreeGrafter"/>
</dbReference>